<accession>A0A2V5IH88</accession>
<keyword evidence="5" id="KW-0677">Repeat</keyword>
<dbReference type="AlphaFoldDB" id="A0A2V5IH88"/>
<dbReference type="InterPro" id="IPR013083">
    <property type="entry name" value="Znf_RING/FYVE/PHD"/>
</dbReference>
<dbReference type="InterPro" id="IPR044066">
    <property type="entry name" value="TRIAD_supradom"/>
</dbReference>
<dbReference type="Gene3D" id="3.30.40.10">
    <property type="entry name" value="Zinc/RING finger domain, C3HC4 (zinc finger)"/>
    <property type="match status" value="1"/>
</dbReference>
<dbReference type="Pfam" id="PF01485">
    <property type="entry name" value="IBR"/>
    <property type="match status" value="1"/>
</dbReference>
<evidence type="ECO:0000313" key="13">
    <source>
        <dbReference type="EMBL" id="PYI36085.1"/>
    </source>
</evidence>
<sequence length="336" mass="38860">MTTLSIGEPRSAASNNDIHGEDARGEQNTTNLDCCVCLEKFQQNEVTRVGCQHTYCHDCIRELFVRSLHDQTLFPPKCCGQEIQLALVEGLLNEEELDNFNNRHIEHTTAHPVYCGNRACGAFIRPELITGDRARCTGCLNLTCTMCMSPYHFDADCPEDPAIQNTLALANQEGWQRCPSCRTVVQLDRGCNHMTQFCYRCGARWRTCACAQWEQGHPFAEPEWVPPPPLARDHGPVRHRRNRNRNNAARAIRVPPHQDLEERVRELEDTMQELRELRNITLHMRGCLALGHFRRRHDWGGRGFQCELCHSNHRWYILECLQCGRQICERCRRNRN</sequence>
<reference evidence="13 14" key="1">
    <citation type="submission" date="2018-02" db="EMBL/GenBank/DDBJ databases">
        <title>The genomes of Aspergillus section Nigri reveals drivers in fungal speciation.</title>
        <authorList>
            <consortium name="DOE Joint Genome Institute"/>
            <person name="Vesth T.C."/>
            <person name="Nybo J."/>
            <person name="Theobald S."/>
            <person name="Brandl J."/>
            <person name="Frisvad J.C."/>
            <person name="Nielsen K.F."/>
            <person name="Lyhne E.K."/>
            <person name="Kogle M.E."/>
            <person name="Kuo A."/>
            <person name="Riley R."/>
            <person name="Clum A."/>
            <person name="Nolan M."/>
            <person name="Lipzen A."/>
            <person name="Salamov A."/>
            <person name="Henrissat B."/>
            <person name="Wiebenga A."/>
            <person name="De vries R.P."/>
            <person name="Grigoriev I.V."/>
            <person name="Mortensen U.H."/>
            <person name="Andersen M.R."/>
            <person name="Baker S.E."/>
        </authorList>
    </citation>
    <scope>NUCLEOTIDE SEQUENCE [LARGE SCALE GENOMIC DNA]</scope>
    <source>
        <strain evidence="13 14">CBS 114.80</strain>
    </source>
</reference>
<evidence type="ECO:0000256" key="2">
    <source>
        <dbReference type="ARBA" id="ARBA00012251"/>
    </source>
</evidence>
<evidence type="ECO:0000313" key="14">
    <source>
        <dbReference type="Proteomes" id="UP000248817"/>
    </source>
</evidence>
<dbReference type="PANTHER" id="PTHR11685">
    <property type="entry name" value="RBR FAMILY RING FINGER AND IBR DOMAIN-CONTAINING"/>
    <property type="match status" value="1"/>
</dbReference>
<evidence type="ECO:0000256" key="6">
    <source>
        <dbReference type="ARBA" id="ARBA00022771"/>
    </source>
</evidence>
<evidence type="ECO:0000256" key="5">
    <source>
        <dbReference type="ARBA" id="ARBA00022737"/>
    </source>
</evidence>
<dbReference type="InterPro" id="IPR002867">
    <property type="entry name" value="IBR_dom"/>
</dbReference>
<gene>
    <name evidence="13" type="ORF">BP00DRAFT_492008</name>
</gene>
<dbReference type="CDD" id="cd20335">
    <property type="entry name" value="BRcat_RBR"/>
    <property type="match status" value="1"/>
</dbReference>
<proteinExistence type="predicted"/>
<keyword evidence="7" id="KW-0833">Ubl conjugation pathway</keyword>
<organism evidence="13 14">
    <name type="scientific">Aspergillus indologenus CBS 114.80</name>
    <dbReference type="NCBI Taxonomy" id="1450541"/>
    <lineage>
        <taxon>Eukaryota</taxon>
        <taxon>Fungi</taxon>
        <taxon>Dikarya</taxon>
        <taxon>Ascomycota</taxon>
        <taxon>Pezizomycotina</taxon>
        <taxon>Eurotiomycetes</taxon>
        <taxon>Eurotiomycetidae</taxon>
        <taxon>Eurotiales</taxon>
        <taxon>Aspergillaceae</taxon>
        <taxon>Aspergillus</taxon>
        <taxon>Aspergillus subgen. Circumdati</taxon>
    </lineage>
</organism>
<dbReference type="Gene3D" id="1.20.120.1750">
    <property type="match status" value="1"/>
</dbReference>
<dbReference type="GO" id="GO:0016567">
    <property type="term" value="P:protein ubiquitination"/>
    <property type="evidence" value="ECO:0007669"/>
    <property type="project" value="InterPro"/>
</dbReference>
<evidence type="ECO:0000256" key="7">
    <source>
        <dbReference type="ARBA" id="ARBA00022786"/>
    </source>
</evidence>
<dbReference type="PROSITE" id="PS50089">
    <property type="entry name" value="ZF_RING_2"/>
    <property type="match status" value="1"/>
</dbReference>
<dbReference type="GO" id="GO:0061630">
    <property type="term" value="F:ubiquitin protein ligase activity"/>
    <property type="evidence" value="ECO:0007669"/>
    <property type="project" value="UniProtKB-EC"/>
</dbReference>
<keyword evidence="6 9" id="KW-0863">Zinc-finger</keyword>
<feature type="region of interest" description="Disordered" evidence="10">
    <location>
        <begin position="1"/>
        <end position="23"/>
    </location>
</feature>
<protein>
    <recommendedName>
        <fullName evidence="2">RBR-type E3 ubiquitin transferase</fullName>
        <ecNumber evidence="2">2.3.2.31</ecNumber>
    </recommendedName>
</protein>
<evidence type="ECO:0000259" key="12">
    <source>
        <dbReference type="PROSITE" id="PS51873"/>
    </source>
</evidence>
<keyword evidence="8" id="KW-0862">Zinc</keyword>
<dbReference type="EMBL" id="KZ825466">
    <property type="protein sequence ID" value="PYI36085.1"/>
    <property type="molecule type" value="Genomic_DNA"/>
</dbReference>
<keyword evidence="3" id="KW-0808">Transferase</keyword>
<comment type="catalytic activity">
    <reaction evidence="1">
        <text>[E2 ubiquitin-conjugating enzyme]-S-ubiquitinyl-L-cysteine + [acceptor protein]-L-lysine = [E2 ubiquitin-conjugating enzyme]-L-cysteine + [acceptor protein]-N(6)-ubiquitinyl-L-lysine.</text>
        <dbReference type="EC" id="2.3.2.31"/>
    </reaction>
</comment>
<evidence type="ECO:0000256" key="10">
    <source>
        <dbReference type="SAM" id="MobiDB-lite"/>
    </source>
</evidence>
<evidence type="ECO:0000256" key="3">
    <source>
        <dbReference type="ARBA" id="ARBA00022679"/>
    </source>
</evidence>
<dbReference type="InterPro" id="IPR031127">
    <property type="entry name" value="E3_UB_ligase_RBR"/>
</dbReference>
<name>A0A2V5IH88_9EURO</name>
<evidence type="ECO:0000259" key="11">
    <source>
        <dbReference type="PROSITE" id="PS50089"/>
    </source>
</evidence>
<feature type="domain" description="RING-type" evidence="12">
    <location>
        <begin position="30"/>
        <end position="225"/>
    </location>
</feature>
<dbReference type="CDD" id="cd22584">
    <property type="entry name" value="Rcat_RBR_unk"/>
    <property type="match status" value="1"/>
</dbReference>
<evidence type="ECO:0000256" key="4">
    <source>
        <dbReference type="ARBA" id="ARBA00022723"/>
    </source>
</evidence>
<dbReference type="InterPro" id="IPR001841">
    <property type="entry name" value="Znf_RING"/>
</dbReference>
<evidence type="ECO:0000256" key="8">
    <source>
        <dbReference type="ARBA" id="ARBA00022833"/>
    </source>
</evidence>
<evidence type="ECO:0000256" key="9">
    <source>
        <dbReference type="PROSITE-ProRule" id="PRU00175"/>
    </source>
</evidence>
<dbReference type="PROSITE" id="PS00518">
    <property type="entry name" value="ZF_RING_1"/>
    <property type="match status" value="1"/>
</dbReference>
<dbReference type="InterPro" id="IPR017907">
    <property type="entry name" value="Znf_RING_CS"/>
</dbReference>
<dbReference type="EC" id="2.3.2.31" evidence="2"/>
<dbReference type="Proteomes" id="UP000248817">
    <property type="component" value="Unassembled WGS sequence"/>
</dbReference>
<dbReference type="PROSITE" id="PS51873">
    <property type="entry name" value="TRIAD"/>
    <property type="match status" value="1"/>
</dbReference>
<keyword evidence="4" id="KW-0479">Metal-binding</keyword>
<dbReference type="GO" id="GO:0008270">
    <property type="term" value="F:zinc ion binding"/>
    <property type="evidence" value="ECO:0007669"/>
    <property type="project" value="UniProtKB-KW"/>
</dbReference>
<dbReference type="SUPFAM" id="SSF57850">
    <property type="entry name" value="RING/U-box"/>
    <property type="match status" value="2"/>
</dbReference>
<evidence type="ECO:0000256" key="1">
    <source>
        <dbReference type="ARBA" id="ARBA00001798"/>
    </source>
</evidence>
<feature type="domain" description="RING-type" evidence="11">
    <location>
        <begin position="34"/>
        <end position="78"/>
    </location>
</feature>
<keyword evidence="14" id="KW-1185">Reference proteome</keyword>